<evidence type="ECO:0000256" key="4">
    <source>
        <dbReference type="PROSITE-ProRule" id="PRU00335"/>
    </source>
</evidence>
<dbReference type="EMBL" id="BJMM01000011">
    <property type="protein sequence ID" value="GEB50137.1"/>
    <property type="molecule type" value="Genomic_DNA"/>
</dbReference>
<evidence type="ECO:0000259" key="5">
    <source>
        <dbReference type="PROSITE" id="PS50977"/>
    </source>
</evidence>
<comment type="caution">
    <text evidence="6">The sequence shown here is derived from an EMBL/GenBank/DDBJ whole genome shotgun (WGS) entry which is preliminary data.</text>
</comment>
<evidence type="ECO:0000256" key="1">
    <source>
        <dbReference type="ARBA" id="ARBA00023015"/>
    </source>
</evidence>
<dbReference type="InterPro" id="IPR011075">
    <property type="entry name" value="TetR_C"/>
</dbReference>
<dbReference type="Pfam" id="PF16925">
    <property type="entry name" value="TetR_C_13"/>
    <property type="match status" value="1"/>
</dbReference>
<dbReference type="RefSeq" id="WP_030879987.1">
    <property type="nucleotide sequence ID" value="NZ_BJMM01000011.1"/>
</dbReference>
<evidence type="ECO:0000313" key="6">
    <source>
        <dbReference type="EMBL" id="GEB50137.1"/>
    </source>
</evidence>
<dbReference type="Gene3D" id="1.10.357.10">
    <property type="entry name" value="Tetracycline Repressor, domain 2"/>
    <property type="match status" value="1"/>
</dbReference>
<dbReference type="Gene3D" id="1.10.10.60">
    <property type="entry name" value="Homeodomain-like"/>
    <property type="match status" value="1"/>
</dbReference>
<keyword evidence="3" id="KW-0804">Transcription</keyword>
<keyword evidence="1" id="KW-0805">Transcription regulation</keyword>
<protein>
    <submittedName>
        <fullName evidence="6">TetR family transcriptional regulator</fullName>
    </submittedName>
</protein>
<evidence type="ECO:0000313" key="7">
    <source>
        <dbReference type="Proteomes" id="UP000319210"/>
    </source>
</evidence>
<dbReference type="AlphaFoldDB" id="A0A4Y3QZR3"/>
<proteinExistence type="predicted"/>
<feature type="domain" description="HTH tetR-type" evidence="5">
    <location>
        <begin position="6"/>
        <end position="66"/>
    </location>
</feature>
<dbReference type="InterPro" id="IPR001647">
    <property type="entry name" value="HTH_TetR"/>
</dbReference>
<keyword evidence="2 4" id="KW-0238">DNA-binding</keyword>
<keyword evidence="7" id="KW-1185">Reference proteome</keyword>
<dbReference type="SUPFAM" id="SSF46689">
    <property type="entry name" value="Homeodomain-like"/>
    <property type="match status" value="1"/>
</dbReference>
<name>A0A4Y3QZR3_STRCI</name>
<dbReference type="OrthoDB" id="9805134at2"/>
<evidence type="ECO:0000256" key="3">
    <source>
        <dbReference type="ARBA" id="ARBA00023163"/>
    </source>
</evidence>
<dbReference type="Proteomes" id="UP000319210">
    <property type="component" value="Unassembled WGS sequence"/>
</dbReference>
<dbReference type="InterPro" id="IPR009057">
    <property type="entry name" value="Homeodomain-like_sf"/>
</dbReference>
<sequence length="197" mass="21288">MPDVKHFDPQEALERAERVFWQHGSAAASVQVLTAATGLNRSSLYATFGSKQELYLAALRHYIGTTSHPAFRALAEDERGLPAVRDFFDGLITLRCTGPYAGWGCMVVNAQAGTENADPQVRAVLAEHHTQLCAAFRTALETARAQGQLSPDLPLAETAESLALLAYGVNLHSRSGATADTLRRTTAHTLDTLTRKA</sequence>
<feature type="DNA-binding region" description="H-T-H motif" evidence="4">
    <location>
        <begin position="29"/>
        <end position="48"/>
    </location>
</feature>
<organism evidence="6 7">
    <name type="scientific">Streptomyces cacaoi</name>
    <dbReference type="NCBI Taxonomy" id="1898"/>
    <lineage>
        <taxon>Bacteria</taxon>
        <taxon>Bacillati</taxon>
        <taxon>Actinomycetota</taxon>
        <taxon>Actinomycetes</taxon>
        <taxon>Kitasatosporales</taxon>
        <taxon>Streptomycetaceae</taxon>
        <taxon>Streptomyces</taxon>
    </lineage>
</organism>
<dbReference type="SUPFAM" id="SSF48498">
    <property type="entry name" value="Tetracyclin repressor-like, C-terminal domain"/>
    <property type="match status" value="1"/>
</dbReference>
<evidence type="ECO:0000256" key="2">
    <source>
        <dbReference type="ARBA" id="ARBA00023125"/>
    </source>
</evidence>
<dbReference type="Pfam" id="PF00440">
    <property type="entry name" value="TetR_N"/>
    <property type="match status" value="1"/>
</dbReference>
<accession>A0A4Y3QZR3</accession>
<dbReference type="GO" id="GO:0003677">
    <property type="term" value="F:DNA binding"/>
    <property type="evidence" value="ECO:0007669"/>
    <property type="project" value="UniProtKB-UniRule"/>
</dbReference>
<dbReference type="PANTHER" id="PTHR47506:SF1">
    <property type="entry name" value="HTH-TYPE TRANSCRIPTIONAL REGULATOR YJDC"/>
    <property type="match status" value="1"/>
</dbReference>
<dbReference type="PANTHER" id="PTHR47506">
    <property type="entry name" value="TRANSCRIPTIONAL REGULATORY PROTEIN"/>
    <property type="match status" value="1"/>
</dbReference>
<reference evidence="6 7" key="1">
    <citation type="submission" date="2019-06" db="EMBL/GenBank/DDBJ databases">
        <title>Whole genome shotgun sequence of Streptomyces cacaoi subsp. cacaoi NBRC 12748.</title>
        <authorList>
            <person name="Hosoyama A."/>
            <person name="Uohara A."/>
            <person name="Ohji S."/>
            <person name="Ichikawa N."/>
        </authorList>
    </citation>
    <scope>NUCLEOTIDE SEQUENCE [LARGE SCALE GENOMIC DNA]</scope>
    <source>
        <strain evidence="6 7">NBRC 12748</strain>
    </source>
</reference>
<gene>
    <name evidence="6" type="ORF">SCA03_26880</name>
</gene>
<dbReference type="PROSITE" id="PS50977">
    <property type="entry name" value="HTH_TETR_2"/>
    <property type="match status" value="1"/>
</dbReference>
<dbReference type="InterPro" id="IPR036271">
    <property type="entry name" value="Tet_transcr_reg_TetR-rel_C_sf"/>
</dbReference>